<evidence type="ECO:0000313" key="2">
    <source>
        <dbReference type="EMBL" id="MBP2372609.1"/>
    </source>
</evidence>
<keyword evidence="3" id="KW-1185">Reference proteome</keyword>
<dbReference type="Proteomes" id="UP000766570">
    <property type="component" value="Unassembled WGS sequence"/>
</dbReference>
<accession>A0ABS4WAH3</accession>
<name>A0ABS4WAH3_9MICC</name>
<proteinExistence type="predicted"/>
<feature type="region of interest" description="Disordered" evidence="1">
    <location>
        <begin position="1"/>
        <end position="22"/>
    </location>
</feature>
<evidence type="ECO:0000313" key="3">
    <source>
        <dbReference type="Proteomes" id="UP000766570"/>
    </source>
</evidence>
<organism evidence="2 3">
    <name type="scientific">Paeniglutamicibacter psychrophenolicus</name>
    <dbReference type="NCBI Taxonomy" id="257454"/>
    <lineage>
        <taxon>Bacteria</taxon>
        <taxon>Bacillati</taxon>
        <taxon>Actinomycetota</taxon>
        <taxon>Actinomycetes</taxon>
        <taxon>Micrococcales</taxon>
        <taxon>Micrococcaceae</taxon>
        <taxon>Paeniglutamicibacter</taxon>
    </lineage>
</organism>
<comment type="caution">
    <text evidence="2">The sequence shown here is derived from an EMBL/GenBank/DDBJ whole genome shotgun (WGS) entry which is preliminary data.</text>
</comment>
<sequence length="57" mass="5931">MLNAAELHTHVAASSLDPEGVVDDPAHDRVVVDAGAGPWAPARLRALRAEHRPAATA</sequence>
<dbReference type="RefSeq" id="WP_209905903.1">
    <property type="nucleotide sequence ID" value="NZ_BAAAMI010000019.1"/>
</dbReference>
<gene>
    <name evidence="2" type="ORF">JOF46_000521</name>
</gene>
<dbReference type="EMBL" id="JAGIOE010000001">
    <property type="protein sequence ID" value="MBP2372609.1"/>
    <property type="molecule type" value="Genomic_DNA"/>
</dbReference>
<protein>
    <submittedName>
        <fullName evidence="2">Uncharacterized protein</fullName>
    </submittedName>
</protein>
<reference evidence="2 3" key="1">
    <citation type="submission" date="2021-03" db="EMBL/GenBank/DDBJ databases">
        <title>Sequencing the genomes of 1000 actinobacteria strains.</title>
        <authorList>
            <person name="Klenk H.-P."/>
        </authorList>
    </citation>
    <scope>NUCLEOTIDE SEQUENCE [LARGE SCALE GENOMIC DNA]</scope>
    <source>
        <strain evidence="2 3">DSM 15454</strain>
    </source>
</reference>
<evidence type="ECO:0000256" key="1">
    <source>
        <dbReference type="SAM" id="MobiDB-lite"/>
    </source>
</evidence>